<evidence type="ECO:0000256" key="3">
    <source>
        <dbReference type="ARBA" id="ARBA00012663"/>
    </source>
</evidence>
<dbReference type="PRINTS" id="PR00738">
    <property type="entry name" value="GLHYDRLASE20"/>
</dbReference>
<organism evidence="9 10">
    <name type="scientific">Roseibacillus ishigakijimensis</name>
    <dbReference type="NCBI Taxonomy" id="454146"/>
    <lineage>
        <taxon>Bacteria</taxon>
        <taxon>Pseudomonadati</taxon>
        <taxon>Verrucomicrobiota</taxon>
        <taxon>Verrucomicrobiia</taxon>
        <taxon>Verrucomicrobiales</taxon>
        <taxon>Verrucomicrobiaceae</taxon>
        <taxon>Roseibacillus</taxon>
    </lineage>
</organism>
<dbReference type="InterPro" id="IPR029018">
    <property type="entry name" value="Hex-like_dom2"/>
</dbReference>
<evidence type="ECO:0000256" key="6">
    <source>
        <dbReference type="PIRSR" id="PIRSR625705-1"/>
    </source>
</evidence>
<dbReference type="InterPro" id="IPR025705">
    <property type="entry name" value="Beta_hexosaminidase_sua/sub"/>
</dbReference>
<dbReference type="AlphaFoldDB" id="A0A934RLT0"/>
<dbReference type="Proteomes" id="UP000604083">
    <property type="component" value="Unassembled WGS sequence"/>
</dbReference>
<dbReference type="PANTHER" id="PTHR22600:SF57">
    <property type="entry name" value="BETA-N-ACETYLHEXOSAMINIDASE"/>
    <property type="match status" value="1"/>
</dbReference>
<dbReference type="GO" id="GO:0004563">
    <property type="term" value="F:beta-N-acetylhexosaminidase activity"/>
    <property type="evidence" value="ECO:0007669"/>
    <property type="project" value="UniProtKB-EC"/>
</dbReference>
<keyword evidence="10" id="KW-1185">Reference proteome</keyword>
<evidence type="ECO:0000256" key="5">
    <source>
        <dbReference type="ARBA" id="ARBA00023295"/>
    </source>
</evidence>
<evidence type="ECO:0000256" key="1">
    <source>
        <dbReference type="ARBA" id="ARBA00001231"/>
    </source>
</evidence>
<dbReference type="SUPFAM" id="SSF51445">
    <property type="entry name" value="(Trans)glycosidases"/>
    <property type="match status" value="1"/>
</dbReference>
<protein>
    <recommendedName>
        <fullName evidence="3">beta-N-acetylhexosaminidase</fullName>
        <ecNumber evidence="3">3.2.1.52</ecNumber>
    </recommendedName>
</protein>
<dbReference type="GO" id="GO:0030203">
    <property type="term" value="P:glycosaminoglycan metabolic process"/>
    <property type="evidence" value="ECO:0007669"/>
    <property type="project" value="TreeGrafter"/>
</dbReference>
<dbReference type="PROSITE" id="PS51820">
    <property type="entry name" value="PA14"/>
    <property type="match status" value="1"/>
</dbReference>
<comment type="caution">
    <text evidence="9">The sequence shown here is derived from an EMBL/GenBank/DDBJ whole genome shotgun (WGS) entry which is preliminary data.</text>
</comment>
<dbReference type="InterPro" id="IPR015883">
    <property type="entry name" value="Glyco_hydro_20_cat"/>
</dbReference>
<evidence type="ECO:0000313" key="10">
    <source>
        <dbReference type="Proteomes" id="UP000604083"/>
    </source>
</evidence>
<dbReference type="Pfam" id="PF02838">
    <property type="entry name" value="Glyco_hydro_20b"/>
    <property type="match status" value="1"/>
</dbReference>
<evidence type="ECO:0000256" key="7">
    <source>
        <dbReference type="SAM" id="MobiDB-lite"/>
    </source>
</evidence>
<accession>A0A934RLT0</accession>
<dbReference type="GO" id="GO:0005975">
    <property type="term" value="P:carbohydrate metabolic process"/>
    <property type="evidence" value="ECO:0007669"/>
    <property type="project" value="InterPro"/>
</dbReference>
<reference evidence="9" key="1">
    <citation type="submission" date="2021-01" db="EMBL/GenBank/DDBJ databases">
        <title>Modified the classification status of verrucomicrobia.</title>
        <authorList>
            <person name="Feng X."/>
        </authorList>
    </citation>
    <scope>NUCLEOTIDE SEQUENCE</scope>
    <source>
        <strain evidence="9">KCTC 12986</strain>
    </source>
</reference>
<dbReference type="InterPro" id="IPR037524">
    <property type="entry name" value="PA14/GLEYA"/>
</dbReference>
<dbReference type="EMBL" id="JAENIO010000012">
    <property type="protein sequence ID" value="MBK1833744.1"/>
    <property type="molecule type" value="Genomic_DNA"/>
</dbReference>
<feature type="active site" description="Proton donor" evidence="6">
    <location>
        <position position="297"/>
    </location>
</feature>
<evidence type="ECO:0000313" key="9">
    <source>
        <dbReference type="EMBL" id="MBK1833744.1"/>
    </source>
</evidence>
<dbReference type="Gene3D" id="3.20.20.80">
    <property type="entry name" value="Glycosidases"/>
    <property type="match status" value="1"/>
</dbReference>
<comment type="similarity">
    <text evidence="2">Belongs to the glycosyl hydrolase 20 family.</text>
</comment>
<dbReference type="EC" id="3.2.1.52" evidence="3"/>
<evidence type="ECO:0000259" key="8">
    <source>
        <dbReference type="PROSITE" id="PS51820"/>
    </source>
</evidence>
<dbReference type="Gene3D" id="3.30.379.10">
    <property type="entry name" value="Chitobiase/beta-hexosaminidase domain 2-like"/>
    <property type="match status" value="1"/>
</dbReference>
<dbReference type="GO" id="GO:0016020">
    <property type="term" value="C:membrane"/>
    <property type="evidence" value="ECO:0007669"/>
    <property type="project" value="TreeGrafter"/>
</dbReference>
<evidence type="ECO:0000256" key="4">
    <source>
        <dbReference type="ARBA" id="ARBA00022801"/>
    </source>
</evidence>
<dbReference type="PANTHER" id="PTHR22600">
    <property type="entry name" value="BETA-HEXOSAMINIDASE"/>
    <property type="match status" value="1"/>
</dbReference>
<dbReference type="SUPFAM" id="SSF55545">
    <property type="entry name" value="beta-N-acetylhexosaminidase-like domain"/>
    <property type="match status" value="1"/>
</dbReference>
<dbReference type="RefSeq" id="WP_267907028.1">
    <property type="nucleotide sequence ID" value="NZ_JAENIO010000012.1"/>
</dbReference>
<gene>
    <name evidence="9" type="ORF">JIN78_06685</name>
</gene>
<dbReference type="InterPro" id="IPR017853">
    <property type="entry name" value="GH"/>
</dbReference>
<keyword evidence="5" id="KW-0326">Glycosidase</keyword>
<dbReference type="InterPro" id="IPR015882">
    <property type="entry name" value="HEX_bac_N"/>
</dbReference>
<name>A0A934RLT0_9BACT</name>
<proteinExistence type="inferred from homology"/>
<feature type="compositionally biased region" description="Polar residues" evidence="7">
    <location>
        <begin position="569"/>
        <end position="579"/>
    </location>
</feature>
<feature type="region of interest" description="Disordered" evidence="7">
    <location>
        <begin position="559"/>
        <end position="579"/>
    </location>
</feature>
<evidence type="ECO:0000256" key="2">
    <source>
        <dbReference type="ARBA" id="ARBA00006285"/>
    </source>
</evidence>
<feature type="domain" description="PA14" evidence="8">
    <location>
        <begin position="596"/>
        <end position="761"/>
    </location>
</feature>
<keyword evidence="4" id="KW-0378">Hydrolase</keyword>
<dbReference type="Pfam" id="PF00728">
    <property type="entry name" value="Glyco_hydro_20"/>
    <property type="match status" value="2"/>
</dbReference>
<comment type="catalytic activity">
    <reaction evidence="1">
        <text>Hydrolysis of terminal non-reducing N-acetyl-D-hexosamine residues in N-acetyl-beta-D-hexosaminides.</text>
        <dbReference type="EC" id="3.2.1.52"/>
    </reaction>
</comment>
<sequence>MAVDGQGEVTFLPRPSELELHREQAALRLSDATRILFETREAPRERERSLEPLARVLAGELEILTGRAPVVVEWDGGQVPPGSDILLRFSSPATPFPETEAEEVQGYQLRTTAKGCEVRAPYYKAVAYGTATLLQALGEDERGFYLPAMTVKDSPAAAYRGISLDVARQPHSIEVIQSVVDMARLYKIRYLQLHLTDDQLFTFPYPGITDRLERNISYSREDLVRLVEYADHRGVTLIPEMDLPGHSARLKESGYLEPTKSDRDVADPANFAKIQAVMDEMLIVFASSPYFHIGGDESSAGSALEPFLAAMNEHLRDDPPGGKRRLLVWEGFGGAPVEELPATGEDRILVMAWESSYNAPWNLLRAGYEVINCSWKPMYVVGGGTLFHPGSTGGRKFFPEEIHRWHKDLFMHWEPGRPVYEDAGPRDADRTDHEWDASVLGLDDQILGGQLLFWEQEEKSVMNELIPRLPVMAERLWNPGVEESFAAVKKRSQEVSARLLPIVQPVAIVAGVEVESFPINDIYQPYEGAQLEVKLENRTRIDGEIRYELGGFSNQMTGPYFPAPEAPGESSSEYEGPFSQSGGFSVRARLFREDGSLVGGDTFQFFNNWENRVQVTEFQLEVERGASVPDMEEISEREQIRSYQLPFLRGPFRNVDLIGQLHESLLIPPASGDYTISAKTQSGHASVFLDLNQDGKWQAGEKLIVNTPNSEEEIAASPVRLEAGKPYRLRVDHKTGIPRPVLLVYLDGPGTEGKKEISPYLHLVE</sequence>